<gene>
    <name evidence="1" type="ORF">HH215_02125</name>
</gene>
<dbReference type="RefSeq" id="WP_169278396.1">
    <property type="nucleotide sequence ID" value="NZ_CP051680.1"/>
</dbReference>
<evidence type="ECO:0000313" key="1">
    <source>
        <dbReference type="EMBL" id="QJD82091.1"/>
    </source>
</evidence>
<sequence length="87" mass="10218">MKTLSMVFSGEVNGFADIGSYFSKDYRQVTGVPNILERMTRRDKTQDIEVNNIKLLNTHKGLDEHEDKVIEFYYLPKSKFIVKMRIE</sequence>
<reference evidence="1 2" key="1">
    <citation type="submission" date="2020-04" db="EMBL/GenBank/DDBJ databases">
        <title>Genome sequencing of novel species.</title>
        <authorList>
            <person name="Heo J."/>
            <person name="Kim S.-J."/>
            <person name="Kim J.-S."/>
            <person name="Hong S.-B."/>
            <person name="Kwon S.-W."/>
        </authorList>
    </citation>
    <scope>NUCLEOTIDE SEQUENCE [LARGE SCALE GENOMIC DNA]</scope>
    <source>
        <strain evidence="1 2">MFER-1</strain>
    </source>
</reference>
<accession>A0A7Z2VF74</accession>
<proteinExistence type="predicted"/>
<name>A0A7Z2VF74_9BACL</name>
<dbReference type="KEGG" id="cheb:HH215_02125"/>
<dbReference type="Proteomes" id="UP000502248">
    <property type="component" value="Chromosome"/>
</dbReference>
<protein>
    <submittedName>
        <fullName evidence="1">Uncharacterized protein</fullName>
    </submittedName>
</protein>
<evidence type="ECO:0000313" key="2">
    <source>
        <dbReference type="Proteomes" id="UP000502248"/>
    </source>
</evidence>
<keyword evidence="2" id="KW-1185">Reference proteome</keyword>
<dbReference type="AlphaFoldDB" id="A0A7Z2VF74"/>
<organism evidence="1 2">
    <name type="scientific">Cohnella herbarum</name>
    <dbReference type="NCBI Taxonomy" id="2728023"/>
    <lineage>
        <taxon>Bacteria</taxon>
        <taxon>Bacillati</taxon>
        <taxon>Bacillota</taxon>
        <taxon>Bacilli</taxon>
        <taxon>Bacillales</taxon>
        <taxon>Paenibacillaceae</taxon>
        <taxon>Cohnella</taxon>
    </lineage>
</organism>
<dbReference type="EMBL" id="CP051680">
    <property type="protein sequence ID" value="QJD82091.1"/>
    <property type="molecule type" value="Genomic_DNA"/>
</dbReference>